<comment type="caution">
    <text evidence="1">The sequence shown here is derived from an EMBL/GenBank/DDBJ whole genome shotgun (WGS) entry which is preliminary data.</text>
</comment>
<proteinExistence type="predicted"/>
<accession>A0A1G2PGI2</accession>
<dbReference type="AlphaFoldDB" id="A0A1G2PGI2"/>
<protein>
    <submittedName>
        <fullName evidence="1">Uncharacterized protein</fullName>
    </submittedName>
</protein>
<organism evidence="1 2">
    <name type="scientific">Candidatus Terrybacteria bacterium RIFCSPHIGHO2_01_FULL_43_35</name>
    <dbReference type="NCBI Taxonomy" id="1802361"/>
    <lineage>
        <taxon>Bacteria</taxon>
        <taxon>Candidatus Terryibacteriota</taxon>
    </lineage>
</organism>
<dbReference type="Proteomes" id="UP000178869">
    <property type="component" value="Unassembled WGS sequence"/>
</dbReference>
<evidence type="ECO:0000313" key="1">
    <source>
        <dbReference type="EMBL" id="OHA46721.1"/>
    </source>
</evidence>
<reference evidence="1 2" key="1">
    <citation type="journal article" date="2016" name="Nat. Commun.">
        <title>Thousands of microbial genomes shed light on interconnected biogeochemical processes in an aquifer system.</title>
        <authorList>
            <person name="Anantharaman K."/>
            <person name="Brown C.T."/>
            <person name="Hug L.A."/>
            <person name="Sharon I."/>
            <person name="Castelle C.J."/>
            <person name="Probst A.J."/>
            <person name="Thomas B.C."/>
            <person name="Singh A."/>
            <person name="Wilkins M.J."/>
            <person name="Karaoz U."/>
            <person name="Brodie E.L."/>
            <person name="Williams K.H."/>
            <person name="Hubbard S.S."/>
            <person name="Banfield J.F."/>
        </authorList>
    </citation>
    <scope>NUCLEOTIDE SEQUENCE [LARGE SCALE GENOMIC DNA]</scope>
</reference>
<evidence type="ECO:0000313" key="2">
    <source>
        <dbReference type="Proteomes" id="UP000178869"/>
    </source>
</evidence>
<sequence length="98" mass="11450">MDIIIGELKQNLRYAMREAGYMEHRYFKSGQISYERPLQGIDYPRFHIYISFNNAGVVLKLHLDQKKPSYMGTSAHGGEYDGEIVEQEVKRIKNILLK</sequence>
<name>A0A1G2PGI2_9BACT</name>
<gene>
    <name evidence="1" type="ORF">A2828_02370</name>
</gene>
<dbReference type="EMBL" id="MHSR01000013">
    <property type="protein sequence ID" value="OHA46721.1"/>
    <property type="molecule type" value="Genomic_DNA"/>
</dbReference>